<dbReference type="Gene3D" id="2.60.120.180">
    <property type="match status" value="1"/>
</dbReference>
<dbReference type="InterPro" id="IPR001137">
    <property type="entry name" value="Glyco_hydro_11"/>
</dbReference>
<comment type="caution">
    <text evidence="15">The sequence shown here is derived from an EMBL/GenBank/DDBJ whole genome shotgun (WGS) entry which is preliminary data.</text>
</comment>
<accession>A0A8J7KVF2</accession>
<evidence type="ECO:0000256" key="10">
    <source>
        <dbReference type="RuleBase" id="RU362015"/>
    </source>
</evidence>
<organism evidence="15 16">
    <name type="scientific">Mobilitalea sibirica</name>
    <dbReference type="NCBI Taxonomy" id="1462919"/>
    <lineage>
        <taxon>Bacteria</taxon>
        <taxon>Bacillati</taxon>
        <taxon>Bacillota</taxon>
        <taxon>Clostridia</taxon>
        <taxon>Lachnospirales</taxon>
        <taxon>Lachnospiraceae</taxon>
        <taxon>Mobilitalea</taxon>
    </lineage>
</organism>
<dbReference type="PROSITE" id="PS00777">
    <property type="entry name" value="GH11_2"/>
    <property type="match status" value="1"/>
</dbReference>
<evidence type="ECO:0000256" key="2">
    <source>
        <dbReference type="ARBA" id="ARBA00004851"/>
    </source>
</evidence>
<feature type="chain" id="PRO_5035152538" description="Endo-1,4-beta-xylanase" evidence="12">
    <location>
        <begin position="27"/>
        <end position="373"/>
    </location>
</feature>
<dbReference type="AlphaFoldDB" id="A0A8J7KVF2"/>
<dbReference type="GO" id="GO:0045493">
    <property type="term" value="P:xylan catabolic process"/>
    <property type="evidence" value="ECO:0007669"/>
    <property type="project" value="UniProtKB-UniRule"/>
</dbReference>
<evidence type="ECO:0000259" key="13">
    <source>
        <dbReference type="PROSITE" id="PS51175"/>
    </source>
</evidence>
<dbReference type="CDD" id="cd04078">
    <property type="entry name" value="CBM36_xylanase-like"/>
    <property type="match status" value="1"/>
</dbReference>
<dbReference type="SUPFAM" id="SSF49785">
    <property type="entry name" value="Galactose-binding domain-like"/>
    <property type="match status" value="1"/>
</dbReference>
<evidence type="ECO:0000256" key="1">
    <source>
        <dbReference type="ARBA" id="ARBA00000681"/>
    </source>
</evidence>
<dbReference type="InterPro" id="IPR033119">
    <property type="entry name" value="GH11_AS_2"/>
</dbReference>
<evidence type="ECO:0000256" key="5">
    <source>
        <dbReference type="ARBA" id="ARBA00022801"/>
    </source>
</evidence>
<proteinExistence type="inferred from homology"/>
<comment type="pathway">
    <text evidence="2 9 10">Glycan degradation; xylan degradation.</text>
</comment>
<evidence type="ECO:0000256" key="11">
    <source>
        <dbReference type="SAM" id="MobiDB-lite"/>
    </source>
</evidence>
<protein>
    <recommendedName>
        <fullName evidence="3 9">Endo-1,4-beta-xylanase</fullName>
        <ecNumber evidence="3 9">3.2.1.8</ecNumber>
    </recommendedName>
</protein>
<feature type="domain" description="GH11" evidence="14">
    <location>
        <begin position="29"/>
        <end position="223"/>
    </location>
</feature>
<comment type="similarity">
    <text evidence="9 10">Belongs to the glycosyl hydrolase 11 (cellulase G) family.</text>
</comment>
<evidence type="ECO:0000313" key="15">
    <source>
        <dbReference type="EMBL" id="MBH1940090.1"/>
    </source>
</evidence>
<feature type="active site" description="Nucleophile" evidence="9">
    <location>
        <position position="120"/>
    </location>
</feature>
<evidence type="ECO:0000313" key="16">
    <source>
        <dbReference type="Proteomes" id="UP000623269"/>
    </source>
</evidence>
<name>A0A8J7KVF2_9FIRM</name>
<evidence type="ECO:0000256" key="12">
    <source>
        <dbReference type="SAM" id="SignalP"/>
    </source>
</evidence>
<dbReference type="PANTHER" id="PTHR46828">
    <property type="entry name" value="ENDO-1,4-BETA-XYLANASE A-RELATED"/>
    <property type="match status" value="1"/>
</dbReference>
<evidence type="ECO:0000256" key="8">
    <source>
        <dbReference type="ARBA" id="ARBA00023326"/>
    </source>
</evidence>
<dbReference type="Pfam" id="PF00457">
    <property type="entry name" value="Glyco_hydro_11"/>
    <property type="match status" value="1"/>
</dbReference>
<dbReference type="RefSeq" id="WP_197660311.1">
    <property type="nucleotide sequence ID" value="NZ_JAEAGR010000003.1"/>
</dbReference>
<sequence>MKKSKKAFLAILMCIALTLPAVNVLAATTITSNQSGTQDGYYYELWKDNGTTSMTLNSGGTFSCQWSNINNALFRKGRKFNETQTYQQIGNISVNYGATYNPNGNSYLCIYGWSVDPLVEFYIVDSWGNWRPPGASSKGTINVDGGTYDIYETTRTNQPSIKGTATFKQFWSVRTSKRTSGTISVTQHFNAWASRGMTLGKMYEVSLCVEGYQSSGSANVYSNTFSVGGSSGGGGGTNPTPTPTPPPSGGGGGTATRTECESMSKSGQYTGNISSPFNGVALYANNDMVSYTQYFASGNHSFTLRGCSNNSNMARVDLRIGGQTKGTFYFGGSYPASYTINNVSHGTGNQQIQLVVTADNGSWDAFIDYLEIR</sequence>
<keyword evidence="8 9" id="KW-0624">Polysaccharide degradation</keyword>
<feature type="active site" description="Proton donor" evidence="9">
    <location>
        <position position="210"/>
    </location>
</feature>
<keyword evidence="16" id="KW-1185">Reference proteome</keyword>
<dbReference type="InterPro" id="IPR018208">
    <property type="entry name" value="GH11_AS_1"/>
</dbReference>
<feature type="region of interest" description="Disordered" evidence="11">
    <location>
        <begin position="230"/>
        <end position="267"/>
    </location>
</feature>
<dbReference type="GO" id="GO:0030246">
    <property type="term" value="F:carbohydrate binding"/>
    <property type="evidence" value="ECO:0007669"/>
    <property type="project" value="InterPro"/>
</dbReference>
<comment type="catalytic activity">
    <reaction evidence="1 9 10">
        <text>Endohydrolysis of (1-&gt;4)-beta-D-xylosidic linkages in xylans.</text>
        <dbReference type="EC" id="3.2.1.8"/>
    </reaction>
</comment>
<dbReference type="PRINTS" id="PR00911">
    <property type="entry name" value="GLHYDRLASE11"/>
</dbReference>
<dbReference type="InterPro" id="IPR013319">
    <property type="entry name" value="GH11/12"/>
</dbReference>
<dbReference type="Pfam" id="PF03422">
    <property type="entry name" value="CBM_6"/>
    <property type="match status" value="1"/>
</dbReference>
<evidence type="ECO:0000256" key="6">
    <source>
        <dbReference type="ARBA" id="ARBA00023277"/>
    </source>
</evidence>
<evidence type="ECO:0000256" key="3">
    <source>
        <dbReference type="ARBA" id="ARBA00012590"/>
    </source>
</evidence>
<evidence type="ECO:0000256" key="4">
    <source>
        <dbReference type="ARBA" id="ARBA00022651"/>
    </source>
</evidence>
<dbReference type="UniPathway" id="UPA00114"/>
<dbReference type="PANTHER" id="PTHR46828:SF2">
    <property type="entry name" value="ENDO-1,4-BETA-XYLANASE A-RELATED"/>
    <property type="match status" value="1"/>
</dbReference>
<dbReference type="EC" id="3.2.1.8" evidence="3 9"/>
<dbReference type="PROSITE" id="PS00776">
    <property type="entry name" value="GH11_1"/>
    <property type="match status" value="1"/>
</dbReference>
<dbReference type="Gene3D" id="2.60.120.260">
    <property type="entry name" value="Galactose-binding domain-like"/>
    <property type="match status" value="1"/>
</dbReference>
<dbReference type="InterPro" id="IPR005084">
    <property type="entry name" value="CBM6"/>
</dbReference>
<evidence type="ECO:0000259" key="14">
    <source>
        <dbReference type="PROSITE" id="PS51761"/>
    </source>
</evidence>
<dbReference type="SUPFAM" id="SSF49899">
    <property type="entry name" value="Concanavalin A-like lectins/glucanases"/>
    <property type="match status" value="1"/>
</dbReference>
<dbReference type="Proteomes" id="UP000623269">
    <property type="component" value="Unassembled WGS sequence"/>
</dbReference>
<feature type="compositionally biased region" description="Polar residues" evidence="11">
    <location>
        <begin position="255"/>
        <end position="267"/>
    </location>
</feature>
<gene>
    <name evidence="15" type="ORF">I5677_04170</name>
</gene>
<dbReference type="InterPro" id="IPR033123">
    <property type="entry name" value="GH11_dom"/>
</dbReference>
<dbReference type="PROSITE" id="PS51761">
    <property type="entry name" value="GH11_3"/>
    <property type="match status" value="1"/>
</dbReference>
<dbReference type="EMBL" id="JAEAGR010000003">
    <property type="protein sequence ID" value="MBH1940090.1"/>
    <property type="molecule type" value="Genomic_DNA"/>
</dbReference>
<keyword evidence="7 9" id="KW-0326">Glycosidase</keyword>
<feature type="domain" description="CBM6" evidence="13">
    <location>
        <begin position="256"/>
        <end position="373"/>
    </location>
</feature>
<keyword evidence="5 9" id="KW-0378">Hydrolase</keyword>
<dbReference type="InterPro" id="IPR013320">
    <property type="entry name" value="ConA-like_dom_sf"/>
</dbReference>
<feature type="signal peptide" evidence="12">
    <location>
        <begin position="1"/>
        <end position="26"/>
    </location>
</feature>
<dbReference type="PROSITE" id="PS51175">
    <property type="entry name" value="CBM6"/>
    <property type="match status" value="1"/>
</dbReference>
<dbReference type="InterPro" id="IPR008979">
    <property type="entry name" value="Galactose-bd-like_sf"/>
</dbReference>
<dbReference type="GO" id="GO:0031176">
    <property type="term" value="F:endo-1,4-beta-xylanase activity"/>
    <property type="evidence" value="ECO:0007669"/>
    <property type="project" value="UniProtKB-UniRule"/>
</dbReference>
<reference evidence="15" key="1">
    <citation type="submission" date="2020-12" db="EMBL/GenBank/DDBJ databases">
        <title>M. sibirica DSM 26468T genome.</title>
        <authorList>
            <person name="Thieme N."/>
            <person name="Rettenmaier R."/>
            <person name="Zverlov V."/>
            <person name="Liebl W."/>
        </authorList>
    </citation>
    <scope>NUCLEOTIDE SEQUENCE</scope>
    <source>
        <strain evidence="15">DSM 26468</strain>
    </source>
</reference>
<keyword evidence="4 9" id="KW-0858">Xylan degradation</keyword>
<keyword evidence="12" id="KW-0732">Signal</keyword>
<evidence type="ECO:0000256" key="7">
    <source>
        <dbReference type="ARBA" id="ARBA00023295"/>
    </source>
</evidence>
<keyword evidence="6 9" id="KW-0119">Carbohydrate metabolism</keyword>
<evidence type="ECO:0000256" key="9">
    <source>
        <dbReference type="PROSITE-ProRule" id="PRU01097"/>
    </source>
</evidence>